<dbReference type="GO" id="GO:0006412">
    <property type="term" value="P:translation"/>
    <property type="evidence" value="ECO:0007669"/>
    <property type="project" value="InterPro"/>
</dbReference>
<dbReference type="Pfam" id="PF05046">
    <property type="entry name" value="Img2"/>
    <property type="match status" value="1"/>
</dbReference>
<dbReference type="InterPro" id="IPR007740">
    <property type="entry name" value="Ribosomal_mL49"/>
</dbReference>
<name>A0A7S3PVA7_9STRA</name>
<dbReference type="PANTHER" id="PTHR13477:SF0">
    <property type="entry name" value="LARGE RIBOSOMAL SUBUNIT PROTEIN ML49"/>
    <property type="match status" value="1"/>
</dbReference>
<proteinExistence type="inferred from homology"/>
<dbReference type="EMBL" id="HBIO01001746">
    <property type="protein sequence ID" value="CAE0456415.1"/>
    <property type="molecule type" value="Transcribed_RNA"/>
</dbReference>
<evidence type="ECO:0000256" key="6">
    <source>
        <dbReference type="ARBA" id="ARBA00035191"/>
    </source>
</evidence>
<dbReference type="AlphaFoldDB" id="A0A7S3PVA7"/>
<keyword evidence="4" id="KW-0496">Mitochondrion</keyword>
<protein>
    <recommendedName>
        <fullName evidence="6">Large ribosomal subunit protein mL49</fullName>
    </recommendedName>
</protein>
<keyword evidence="5" id="KW-0687">Ribonucleoprotein</keyword>
<evidence type="ECO:0000256" key="4">
    <source>
        <dbReference type="ARBA" id="ARBA00023128"/>
    </source>
</evidence>
<accession>A0A7S3PVA7</accession>
<evidence type="ECO:0000313" key="7">
    <source>
        <dbReference type="EMBL" id="CAE0456415.1"/>
    </source>
</evidence>
<evidence type="ECO:0000256" key="5">
    <source>
        <dbReference type="ARBA" id="ARBA00023274"/>
    </source>
</evidence>
<reference evidence="7" key="1">
    <citation type="submission" date="2021-01" db="EMBL/GenBank/DDBJ databases">
        <authorList>
            <person name="Corre E."/>
            <person name="Pelletier E."/>
            <person name="Niang G."/>
            <person name="Scheremetjew M."/>
            <person name="Finn R."/>
            <person name="Kale V."/>
            <person name="Holt S."/>
            <person name="Cochrane G."/>
            <person name="Meng A."/>
            <person name="Brown T."/>
            <person name="Cohen L."/>
        </authorList>
    </citation>
    <scope>NUCLEOTIDE SEQUENCE</scope>
    <source>
        <strain evidence="7">MM31A-1</strain>
    </source>
</reference>
<evidence type="ECO:0000256" key="3">
    <source>
        <dbReference type="ARBA" id="ARBA00022980"/>
    </source>
</evidence>
<gene>
    <name evidence="7" type="ORF">CDEB00056_LOCUS1256</name>
</gene>
<organism evidence="7">
    <name type="scientific">Chaetoceros debilis</name>
    <dbReference type="NCBI Taxonomy" id="122233"/>
    <lineage>
        <taxon>Eukaryota</taxon>
        <taxon>Sar</taxon>
        <taxon>Stramenopiles</taxon>
        <taxon>Ochrophyta</taxon>
        <taxon>Bacillariophyta</taxon>
        <taxon>Coscinodiscophyceae</taxon>
        <taxon>Chaetocerotophycidae</taxon>
        <taxon>Chaetocerotales</taxon>
        <taxon>Chaetocerotaceae</taxon>
        <taxon>Chaetoceros</taxon>
    </lineage>
</organism>
<dbReference type="GO" id="GO:0003735">
    <property type="term" value="F:structural constituent of ribosome"/>
    <property type="evidence" value="ECO:0007669"/>
    <property type="project" value="InterPro"/>
</dbReference>
<sequence>MISSLNALSRSAQRTNIISRGKHSKTQIKRIFKNNPAYIRVASRNNSLPKYSAPPAITYNAVFTPNILPNGWCAPPTDDGIIAQRNEIPFGVRRTGNKPNGAVGFLPVYSSVRLGGTKHTTIIKKVSGDKDLFLNELRANLGVSPDDSNSIITRASGTTIEVNGNRVREVKTWLAGLGF</sequence>
<comment type="similarity">
    <text evidence="2">Belongs to the mitochondrion-specific ribosomal protein mL49 family.</text>
</comment>
<dbReference type="GO" id="GO:0005762">
    <property type="term" value="C:mitochondrial large ribosomal subunit"/>
    <property type="evidence" value="ECO:0007669"/>
    <property type="project" value="TreeGrafter"/>
</dbReference>
<comment type="subcellular location">
    <subcellularLocation>
        <location evidence="1">Mitochondrion</location>
    </subcellularLocation>
</comment>
<dbReference type="Gene3D" id="3.30.780.10">
    <property type="entry name" value="SUI1-like domain"/>
    <property type="match status" value="1"/>
</dbReference>
<evidence type="ECO:0000256" key="1">
    <source>
        <dbReference type="ARBA" id="ARBA00004173"/>
    </source>
</evidence>
<evidence type="ECO:0000256" key="2">
    <source>
        <dbReference type="ARBA" id="ARBA00005677"/>
    </source>
</evidence>
<keyword evidence="3" id="KW-0689">Ribosomal protein</keyword>
<dbReference type="PANTHER" id="PTHR13477">
    <property type="entry name" value="MITOCHONDRIAL 39S RIBOSOMAL PROTEIN L49"/>
    <property type="match status" value="1"/>
</dbReference>